<dbReference type="PANTHER" id="PTHR34825">
    <property type="entry name" value="CONSERVED PROTEIN, WITH A WEAK D-GALACTARATE DEHYDRATASE/ALTRONATE HYDROLASE DOMAIN"/>
    <property type="match status" value="1"/>
</dbReference>
<dbReference type="InterPro" id="IPR018631">
    <property type="entry name" value="AAA-ATPase-like_dom"/>
</dbReference>
<dbReference type="AlphaFoldDB" id="A0AAD7CEH5"/>
<dbReference type="Proteomes" id="UP001221142">
    <property type="component" value="Unassembled WGS sequence"/>
</dbReference>
<accession>A0AAD7CEH5</accession>
<keyword evidence="3" id="KW-1185">Reference proteome</keyword>
<name>A0AAD7CEH5_9AGAR</name>
<comment type="caution">
    <text evidence="2">The sequence shown here is derived from an EMBL/GenBank/DDBJ whole genome shotgun (WGS) entry which is preliminary data.</text>
</comment>
<feature type="domain" description="AAA-ATPase-like" evidence="1">
    <location>
        <begin position="191"/>
        <end position="400"/>
    </location>
</feature>
<protein>
    <recommendedName>
        <fullName evidence="1">AAA-ATPase-like domain-containing protein</fullName>
    </recommendedName>
</protein>
<gene>
    <name evidence="2" type="ORF">FB45DRAFT_1051469</name>
</gene>
<sequence length="503" mass="56965">MPDQADPNATYTYECLFFEKAHQTEFKPWTLTLTRKEIDKLGTVADFFQIVQHKHNVSSCQSCAGPILIKCSCRVYWLNAVAKEHWRLQDVELKHKPDDGMHFMPPYTKITPHLHFGSVPAGTIRFIFECTFDVPKRKRQDEEDSNKKSKEMPIPQPLGLRVLRSSEDSATPMSILPRACSIFPDHTAFDNRVLADKTRYIPIVDSFLRARKRGGCVVSLPKGVGKSTFLKMLLAFYNCQNSTFDETFEDFAIREMVHTRVTEHKYHWGAKKGLCLVFDLRGIGEVGGTGSEVSRSIKAYVRNTFEQFVDGYRHEFKSPVVLPARSGKDGYSAAAMLRNIKAKVSWTERRLFVAVDHWDDVIQRCIACSNTAAIDDITRALTVFLTDLAKESHPEINILLLILGNLPPTVEGVTPNSVVNISTESNLQGAFGMTDQELEDFFRVLSWGRRTKLSTRDPNLAHTLGRFEPAAYSPTTPTEAEKKSSVPLPIYNFTLVLHYSQCF</sequence>
<dbReference type="Pfam" id="PF09820">
    <property type="entry name" value="AAA-ATPase_like"/>
    <property type="match status" value="1"/>
</dbReference>
<dbReference type="EMBL" id="JARKIF010000002">
    <property type="protein sequence ID" value="KAJ7646861.1"/>
    <property type="molecule type" value="Genomic_DNA"/>
</dbReference>
<evidence type="ECO:0000313" key="3">
    <source>
        <dbReference type="Proteomes" id="UP001221142"/>
    </source>
</evidence>
<organism evidence="2 3">
    <name type="scientific">Roridomyces roridus</name>
    <dbReference type="NCBI Taxonomy" id="1738132"/>
    <lineage>
        <taxon>Eukaryota</taxon>
        <taxon>Fungi</taxon>
        <taxon>Dikarya</taxon>
        <taxon>Basidiomycota</taxon>
        <taxon>Agaricomycotina</taxon>
        <taxon>Agaricomycetes</taxon>
        <taxon>Agaricomycetidae</taxon>
        <taxon>Agaricales</taxon>
        <taxon>Marasmiineae</taxon>
        <taxon>Mycenaceae</taxon>
        <taxon>Roridomyces</taxon>
    </lineage>
</organism>
<dbReference type="PANTHER" id="PTHR34825:SF1">
    <property type="entry name" value="AAA-ATPASE-LIKE DOMAIN-CONTAINING PROTEIN"/>
    <property type="match status" value="1"/>
</dbReference>
<evidence type="ECO:0000259" key="1">
    <source>
        <dbReference type="Pfam" id="PF09820"/>
    </source>
</evidence>
<evidence type="ECO:0000313" key="2">
    <source>
        <dbReference type="EMBL" id="KAJ7646861.1"/>
    </source>
</evidence>
<reference evidence="2" key="1">
    <citation type="submission" date="2023-03" db="EMBL/GenBank/DDBJ databases">
        <title>Massive genome expansion in bonnet fungi (Mycena s.s.) driven by repeated elements and novel gene families across ecological guilds.</title>
        <authorList>
            <consortium name="Lawrence Berkeley National Laboratory"/>
            <person name="Harder C.B."/>
            <person name="Miyauchi S."/>
            <person name="Viragh M."/>
            <person name="Kuo A."/>
            <person name="Thoen E."/>
            <person name="Andreopoulos B."/>
            <person name="Lu D."/>
            <person name="Skrede I."/>
            <person name="Drula E."/>
            <person name="Henrissat B."/>
            <person name="Morin E."/>
            <person name="Kohler A."/>
            <person name="Barry K."/>
            <person name="LaButti K."/>
            <person name="Morin E."/>
            <person name="Salamov A."/>
            <person name="Lipzen A."/>
            <person name="Mereny Z."/>
            <person name="Hegedus B."/>
            <person name="Baldrian P."/>
            <person name="Stursova M."/>
            <person name="Weitz H."/>
            <person name="Taylor A."/>
            <person name="Grigoriev I.V."/>
            <person name="Nagy L.G."/>
            <person name="Martin F."/>
            <person name="Kauserud H."/>
        </authorList>
    </citation>
    <scope>NUCLEOTIDE SEQUENCE</scope>
    <source>
        <strain evidence="2">9284</strain>
    </source>
</reference>
<dbReference type="CDD" id="cd00882">
    <property type="entry name" value="Ras_like_GTPase"/>
    <property type="match status" value="1"/>
</dbReference>
<proteinExistence type="predicted"/>